<reference evidence="2" key="1">
    <citation type="journal article" date="2019" name="Int. J. Syst. Evol. Microbiol.">
        <title>The Global Catalogue of Microorganisms (GCM) 10K type strain sequencing project: providing services to taxonomists for standard genome sequencing and annotation.</title>
        <authorList>
            <consortium name="The Broad Institute Genomics Platform"/>
            <consortium name="The Broad Institute Genome Sequencing Center for Infectious Disease"/>
            <person name="Wu L."/>
            <person name="Ma J."/>
        </authorList>
    </citation>
    <scope>NUCLEOTIDE SEQUENCE [LARGE SCALE GENOMIC DNA]</scope>
    <source>
        <strain evidence="2">KCTC 52094</strain>
    </source>
</reference>
<keyword evidence="2" id="KW-1185">Reference proteome</keyword>
<proteinExistence type="predicted"/>
<accession>A0ABV7G1E3</accession>
<name>A0ABV7G1E3_9PROT</name>
<dbReference type="Proteomes" id="UP001595593">
    <property type="component" value="Unassembled WGS sequence"/>
</dbReference>
<dbReference type="RefSeq" id="WP_379596093.1">
    <property type="nucleotide sequence ID" value="NZ_JBHRTN010000009.1"/>
</dbReference>
<sequence>MTFTPDPHGQAAFMLCEALALLLVENGIIAKEQLTQALAGIVEVKQEVAGRTEDVVVSVASIGLLRIVALSIAAASASEPAPDA</sequence>
<evidence type="ECO:0000313" key="2">
    <source>
        <dbReference type="Proteomes" id="UP001595593"/>
    </source>
</evidence>
<gene>
    <name evidence="1" type="ORF">ACFOD4_10080</name>
</gene>
<dbReference type="EMBL" id="JBHRTN010000009">
    <property type="protein sequence ID" value="MFC3125409.1"/>
    <property type="molecule type" value="Genomic_DNA"/>
</dbReference>
<organism evidence="1 2">
    <name type="scientific">Teichococcus globiformis</name>
    <dbReference type="NCBI Taxonomy" id="2307229"/>
    <lineage>
        <taxon>Bacteria</taxon>
        <taxon>Pseudomonadati</taxon>
        <taxon>Pseudomonadota</taxon>
        <taxon>Alphaproteobacteria</taxon>
        <taxon>Acetobacterales</taxon>
        <taxon>Roseomonadaceae</taxon>
        <taxon>Roseomonas</taxon>
    </lineage>
</organism>
<protein>
    <submittedName>
        <fullName evidence="1">Uncharacterized protein</fullName>
    </submittedName>
</protein>
<comment type="caution">
    <text evidence="1">The sequence shown here is derived from an EMBL/GenBank/DDBJ whole genome shotgun (WGS) entry which is preliminary data.</text>
</comment>
<evidence type="ECO:0000313" key="1">
    <source>
        <dbReference type="EMBL" id="MFC3125409.1"/>
    </source>
</evidence>